<dbReference type="AlphaFoldDB" id="A0A9W9AW49"/>
<evidence type="ECO:0000256" key="2">
    <source>
        <dbReference type="SAM" id="Phobius"/>
    </source>
</evidence>
<dbReference type="Pfam" id="PF20152">
    <property type="entry name" value="DUF6534"/>
    <property type="match status" value="1"/>
</dbReference>
<evidence type="ECO:0000313" key="5">
    <source>
        <dbReference type="Proteomes" id="UP001150266"/>
    </source>
</evidence>
<keyword evidence="2" id="KW-0472">Membrane</keyword>
<dbReference type="PANTHER" id="PTHR40465">
    <property type="entry name" value="CHROMOSOME 1, WHOLE GENOME SHOTGUN SEQUENCE"/>
    <property type="match status" value="1"/>
</dbReference>
<feature type="compositionally biased region" description="Polar residues" evidence="1">
    <location>
        <begin position="272"/>
        <end position="288"/>
    </location>
</feature>
<feature type="transmembrane region" description="Helical" evidence="2">
    <location>
        <begin position="88"/>
        <end position="105"/>
    </location>
</feature>
<evidence type="ECO:0000259" key="3">
    <source>
        <dbReference type="Pfam" id="PF20152"/>
    </source>
</evidence>
<keyword evidence="5" id="KW-1185">Reference proteome</keyword>
<evidence type="ECO:0000313" key="4">
    <source>
        <dbReference type="EMBL" id="KAJ4490546.1"/>
    </source>
</evidence>
<comment type="caution">
    <text evidence="4">The sequence shown here is derived from an EMBL/GenBank/DDBJ whole genome shotgun (WGS) entry which is preliminary data.</text>
</comment>
<dbReference type="PANTHER" id="PTHR40465:SF1">
    <property type="entry name" value="DUF6534 DOMAIN-CONTAINING PROTEIN"/>
    <property type="match status" value="1"/>
</dbReference>
<reference evidence="4" key="1">
    <citation type="submission" date="2022-08" db="EMBL/GenBank/DDBJ databases">
        <title>A Global Phylogenomic Analysis of the Shiitake Genus Lentinula.</title>
        <authorList>
            <consortium name="DOE Joint Genome Institute"/>
            <person name="Sierra-Patev S."/>
            <person name="Min B."/>
            <person name="Naranjo-Ortiz M."/>
            <person name="Looney B."/>
            <person name="Konkel Z."/>
            <person name="Slot J.C."/>
            <person name="Sakamoto Y."/>
            <person name="Steenwyk J.L."/>
            <person name="Rokas A."/>
            <person name="Carro J."/>
            <person name="Camarero S."/>
            <person name="Ferreira P."/>
            <person name="Molpeceres G."/>
            <person name="Ruiz-Duenas F.J."/>
            <person name="Serrano A."/>
            <person name="Henrissat B."/>
            <person name="Drula E."/>
            <person name="Hughes K.W."/>
            <person name="Mata J.L."/>
            <person name="Ishikawa N.K."/>
            <person name="Vargas-Isla R."/>
            <person name="Ushijima S."/>
            <person name="Smith C.A."/>
            <person name="Ahrendt S."/>
            <person name="Andreopoulos W."/>
            <person name="He G."/>
            <person name="Labutti K."/>
            <person name="Lipzen A."/>
            <person name="Ng V."/>
            <person name="Riley R."/>
            <person name="Sandor L."/>
            <person name="Barry K."/>
            <person name="Martinez A.T."/>
            <person name="Xiao Y."/>
            <person name="Gibbons J.G."/>
            <person name="Terashima K."/>
            <person name="Grigoriev I.V."/>
            <person name="Hibbett D.S."/>
        </authorList>
    </citation>
    <scope>NUCLEOTIDE SEQUENCE</scope>
    <source>
        <strain evidence="4">JLM2183</strain>
    </source>
</reference>
<feature type="transmembrane region" description="Helical" evidence="2">
    <location>
        <begin position="153"/>
        <end position="181"/>
    </location>
</feature>
<feature type="transmembrane region" description="Helical" evidence="2">
    <location>
        <begin position="117"/>
        <end position="141"/>
    </location>
</feature>
<dbReference type="OrthoDB" id="2535105at2759"/>
<protein>
    <recommendedName>
        <fullName evidence="3">DUF6534 domain-containing protein</fullName>
    </recommendedName>
</protein>
<feature type="transmembrane region" description="Helical" evidence="2">
    <location>
        <begin position="193"/>
        <end position="220"/>
    </location>
</feature>
<feature type="transmembrane region" description="Helical" evidence="2">
    <location>
        <begin position="13"/>
        <end position="33"/>
    </location>
</feature>
<sequence>MSDLNSTVGALEIGNVLATYFFGIITLQTYFFFRTFPDDKPLVKAAVAVVFAFELGHTITSLHALYIVTVTDFGQPQLFVKLPNSIDITLLFEGLITIVVQGFFITRVQRLSKIHKIIIYLFWICAILRFAASVALTVFGIQTPSATAYVADWSWLLTTLFTLGAFVDLGVALALCAYLYSQRATSIAKTGILLDRLIAFTLTTGLLTSVVSVVTVISYVTMPDNSVWILMYTLLAKSYSNSMMVSLNSRPALKGSSGSNVITLSTMIGGSVNQPVHGNSRRPNFQSTHSDEDENHPVSISQVVETRTDSDDIFPPQKGNFKFAVEA</sequence>
<organism evidence="4 5">
    <name type="scientific">Lentinula aciculospora</name>
    <dbReference type="NCBI Taxonomy" id="153920"/>
    <lineage>
        <taxon>Eukaryota</taxon>
        <taxon>Fungi</taxon>
        <taxon>Dikarya</taxon>
        <taxon>Basidiomycota</taxon>
        <taxon>Agaricomycotina</taxon>
        <taxon>Agaricomycetes</taxon>
        <taxon>Agaricomycetidae</taxon>
        <taxon>Agaricales</taxon>
        <taxon>Marasmiineae</taxon>
        <taxon>Omphalotaceae</taxon>
        <taxon>Lentinula</taxon>
    </lineage>
</organism>
<gene>
    <name evidence="4" type="ORF">J3R30DRAFT_3694217</name>
</gene>
<feature type="transmembrane region" description="Helical" evidence="2">
    <location>
        <begin position="45"/>
        <end position="68"/>
    </location>
</feature>
<evidence type="ECO:0000256" key="1">
    <source>
        <dbReference type="SAM" id="MobiDB-lite"/>
    </source>
</evidence>
<feature type="region of interest" description="Disordered" evidence="1">
    <location>
        <begin position="272"/>
        <end position="297"/>
    </location>
</feature>
<proteinExistence type="predicted"/>
<dbReference type="Proteomes" id="UP001150266">
    <property type="component" value="Unassembled WGS sequence"/>
</dbReference>
<name>A0A9W9AW49_9AGAR</name>
<keyword evidence="2" id="KW-0812">Transmembrane</keyword>
<dbReference type="InterPro" id="IPR045339">
    <property type="entry name" value="DUF6534"/>
</dbReference>
<dbReference type="EMBL" id="JAOTPV010000001">
    <property type="protein sequence ID" value="KAJ4490546.1"/>
    <property type="molecule type" value="Genomic_DNA"/>
</dbReference>
<feature type="domain" description="DUF6534" evidence="3">
    <location>
        <begin position="165"/>
        <end position="250"/>
    </location>
</feature>
<keyword evidence="2" id="KW-1133">Transmembrane helix</keyword>
<accession>A0A9W9AW49</accession>